<name>B4N855_DROWI</name>
<organism evidence="2 3">
    <name type="scientific">Drosophila willistoni</name>
    <name type="common">Fruit fly</name>
    <dbReference type="NCBI Taxonomy" id="7260"/>
    <lineage>
        <taxon>Eukaryota</taxon>
        <taxon>Metazoa</taxon>
        <taxon>Ecdysozoa</taxon>
        <taxon>Arthropoda</taxon>
        <taxon>Hexapoda</taxon>
        <taxon>Insecta</taxon>
        <taxon>Pterygota</taxon>
        <taxon>Neoptera</taxon>
        <taxon>Endopterygota</taxon>
        <taxon>Diptera</taxon>
        <taxon>Brachycera</taxon>
        <taxon>Muscomorpha</taxon>
        <taxon>Ephydroidea</taxon>
        <taxon>Drosophilidae</taxon>
        <taxon>Drosophila</taxon>
        <taxon>Sophophora</taxon>
    </lineage>
</organism>
<dbReference type="AlphaFoldDB" id="B4N855"/>
<sequence length="341" mass="39774">MVKVLPTAQSIRDMVGDWKVFDKENNSYANYVPEFEKMYREANKTVTFGPKHYTFAKKVEEPVVVLEDLGPRGFKNVSRQIGFDIIHAKAALEKLAQFHAASAVRYETKGPFLDLYDRNLCSKIDQFEEFRDTQANCLIKALPLYELAYLAPILKSYSKEAPDMFQAYAPRYENEFRVLNHGDAWCNNFMFQYDDAGQLKETYFVDLQMSRYSSPAQDLLYMILSSIDIDLKLTKFDYFIQFYHEKLTENLQLLKYPKPLPTLRALHQDIIKHGEWIYPIVSVLLPVCLTDSNDKANMDTLMNQEADGNQFRNVIFENPRIVKNLKAILPWAYNRGAFEQR</sequence>
<accession>B4N855</accession>
<dbReference type="SUPFAM" id="SSF56112">
    <property type="entry name" value="Protein kinase-like (PK-like)"/>
    <property type="match status" value="1"/>
</dbReference>
<dbReference type="FunCoup" id="B4N855">
    <property type="interactions" value="1"/>
</dbReference>
<dbReference type="eggNOG" id="ENOG502TB4J">
    <property type="taxonomic scope" value="Eukaryota"/>
</dbReference>
<dbReference type="STRING" id="7260.B4N855"/>
<proteinExistence type="predicted"/>
<dbReference type="PANTHER" id="PTHR11012:SF6">
    <property type="entry name" value="CHK DOMAIN OV1-RELATED"/>
    <property type="match status" value="1"/>
</dbReference>
<dbReference type="PANTHER" id="PTHR11012">
    <property type="entry name" value="PROTEIN KINASE-LIKE DOMAIN-CONTAINING"/>
    <property type="match status" value="1"/>
</dbReference>
<dbReference type="Proteomes" id="UP000007798">
    <property type="component" value="Unassembled WGS sequence"/>
</dbReference>
<dbReference type="Gene3D" id="3.90.1200.10">
    <property type="match status" value="1"/>
</dbReference>
<dbReference type="Pfam" id="PF02958">
    <property type="entry name" value="EcKL"/>
    <property type="match status" value="1"/>
</dbReference>
<feature type="domain" description="CHK kinase-like" evidence="1">
    <location>
        <begin position="64"/>
        <end position="253"/>
    </location>
</feature>
<gene>
    <name evidence="2" type="primary">Dwil\GK11995</name>
    <name evidence="2" type="ORF">Dwil_GK11995</name>
</gene>
<keyword evidence="3" id="KW-1185">Reference proteome</keyword>
<dbReference type="InParanoid" id="B4N855"/>
<dbReference type="SMART" id="SM00587">
    <property type="entry name" value="CHK"/>
    <property type="match status" value="1"/>
</dbReference>
<dbReference type="InterPro" id="IPR004119">
    <property type="entry name" value="EcKL"/>
</dbReference>
<reference evidence="2 3" key="1">
    <citation type="journal article" date="2007" name="Nature">
        <title>Evolution of genes and genomes on the Drosophila phylogeny.</title>
        <authorList>
            <consortium name="Drosophila 12 Genomes Consortium"/>
            <person name="Clark A.G."/>
            <person name="Eisen M.B."/>
            <person name="Smith D.R."/>
            <person name="Bergman C.M."/>
            <person name="Oliver B."/>
            <person name="Markow T.A."/>
            <person name="Kaufman T.C."/>
            <person name="Kellis M."/>
            <person name="Gelbart W."/>
            <person name="Iyer V.N."/>
            <person name="Pollard D.A."/>
            <person name="Sackton T.B."/>
            <person name="Larracuente A.M."/>
            <person name="Singh N.D."/>
            <person name="Abad J.P."/>
            <person name="Abt D.N."/>
            <person name="Adryan B."/>
            <person name="Aguade M."/>
            <person name="Akashi H."/>
            <person name="Anderson W.W."/>
            <person name="Aquadro C.F."/>
            <person name="Ardell D.H."/>
            <person name="Arguello R."/>
            <person name="Artieri C.G."/>
            <person name="Barbash D.A."/>
            <person name="Barker D."/>
            <person name="Barsanti P."/>
            <person name="Batterham P."/>
            <person name="Batzoglou S."/>
            <person name="Begun D."/>
            <person name="Bhutkar A."/>
            <person name="Blanco E."/>
            <person name="Bosak S.A."/>
            <person name="Bradley R.K."/>
            <person name="Brand A.D."/>
            <person name="Brent M.R."/>
            <person name="Brooks A.N."/>
            <person name="Brown R.H."/>
            <person name="Butlin R.K."/>
            <person name="Caggese C."/>
            <person name="Calvi B.R."/>
            <person name="Bernardo de Carvalho A."/>
            <person name="Caspi A."/>
            <person name="Castrezana S."/>
            <person name="Celniker S.E."/>
            <person name="Chang J.L."/>
            <person name="Chapple C."/>
            <person name="Chatterji S."/>
            <person name="Chinwalla A."/>
            <person name="Civetta A."/>
            <person name="Clifton S.W."/>
            <person name="Comeron J.M."/>
            <person name="Costello J.C."/>
            <person name="Coyne J.A."/>
            <person name="Daub J."/>
            <person name="David R.G."/>
            <person name="Delcher A.L."/>
            <person name="Delehaunty K."/>
            <person name="Do C.B."/>
            <person name="Ebling H."/>
            <person name="Edwards K."/>
            <person name="Eickbush T."/>
            <person name="Evans J.D."/>
            <person name="Filipski A."/>
            <person name="Findeiss S."/>
            <person name="Freyhult E."/>
            <person name="Fulton L."/>
            <person name="Fulton R."/>
            <person name="Garcia A.C."/>
            <person name="Gardiner A."/>
            <person name="Garfield D.A."/>
            <person name="Garvin B.E."/>
            <person name="Gibson G."/>
            <person name="Gilbert D."/>
            <person name="Gnerre S."/>
            <person name="Godfrey J."/>
            <person name="Good R."/>
            <person name="Gotea V."/>
            <person name="Gravely B."/>
            <person name="Greenberg A.J."/>
            <person name="Griffiths-Jones S."/>
            <person name="Gross S."/>
            <person name="Guigo R."/>
            <person name="Gustafson E.A."/>
            <person name="Haerty W."/>
            <person name="Hahn M.W."/>
            <person name="Halligan D.L."/>
            <person name="Halpern A.L."/>
            <person name="Halter G.M."/>
            <person name="Han M.V."/>
            <person name="Heger A."/>
            <person name="Hillier L."/>
            <person name="Hinrichs A.S."/>
            <person name="Holmes I."/>
            <person name="Hoskins R.A."/>
            <person name="Hubisz M.J."/>
            <person name="Hultmark D."/>
            <person name="Huntley M.A."/>
            <person name="Jaffe D.B."/>
            <person name="Jagadeeshan S."/>
            <person name="Jeck W.R."/>
            <person name="Johnson J."/>
            <person name="Jones C.D."/>
            <person name="Jordan W.C."/>
            <person name="Karpen G.H."/>
            <person name="Kataoka E."/>
            <person name="Keightley P.D."/>
            <person name="Kheradpour P."/>
            <person name="Kirkness E.F."/>
            <person name="Koerich L.B."/>
            <person name="Kristiansen K."/>
            <person name="Kudrna D."/>
            <person name="Kulathinal R.J."/>
            <person name="Kumar S."/>
            <person name="Kwok R."/>
            <person name="Lander E."/>
            <person name="Langley C.H."/>
            <person name="Lapoint R."/>
            <person name="Lazzaro B.P."/>
            <person name="Lee S.J."/>
            <person name="Levesque L."/>
            <person name="Li R."/>
            <person name="Lin C.F."/>
            <person name="Lin M.F."/>
            <person name="Lindblad-Toh K."/>
            <person name="Llopart A."/>
            <person name="Long M."/>
            <person name="Low L."/>
            <person name="Lozovsky E."/>
            <person name="Lu J."/>
            <person name="Luo M."/>
            <person name="Machado C.A."/>
            <person name="Makalowski W."/>
            <person name="Marzo M."/>
            <person name="Matsuda M."/>
            <person name="Matzkin L."/>
            <person name="McAllister B."/>
            <person name="McBride C.S."/>
            <person name="McKernan B."/>
            <person name="McKernan K."/>
            <person name="Mendez-Lago M."/>
            <person name="Minx P."/>
            <person name="Mollenhauer M.U."/>
            <person name="Montooth K."/>
            <person name="Mount S.M."/>
            <person name="Mu X."/>
            <person name="Myers E."/>
            <person name="Negre B."/>
            <person name="Newfeld S."/>
            <person name="Nielsen R."/>
            <person name="Noor M.A."/>
            <person name="O'Grady P."/>
            <person name="Pachter L."/>
            <person name="Papaceit M."/>
            <person name="Parisi M.J."/>
            <person name="Parisi M."/>
            <person name="Parts L."/>
            <person name="Pedersen J.S."/>
            <person name="Pesole G."/>
            <person name="Phillippy A.M."/>
            <person name="Ponting C.P."/>
            <person name="Pop M."/>
            <person name="Porcelli D."/>
            <person name="Powell J.R."/>
            <person name="Prohaska S."/>
            <person name="Pruitt K."/>
            <person name="Puig M."/>
            <person name="Quesneville H."/>
            <person name="Ram K.R."/>
            <person name="Rand D."/>
            <person name="Rasmussen M.D."/>
            <person name="Reed L.K."/>
            <person name="Reenan R."/>
            <person name="Reily A."/>
            <person name="Remington K.A."/>
            <person name="Rieger T.T."/>
            <person name="Ritchie M.G."/>
            <person name="Robin C."/>
            <person name="Rogers Y.H."/>
            <person name="Rohde C."/>
            <person name="Rozas J."/>
            <person name="Rubenfield M.J."/>
            <person name="Ruiz A."/>
            <person name="Russo S."/>
            <person name="Salzberg S.L."/>
            <person name="Sanchez-Gracia A."/>
            <person name="Saranga D.J."/>
            <person name="Sato H."/>
            <person name="Schaeffer S.W."/>
            <person name="Schatz M.C."/>
            <person name="Schlenke T."/>
            <person name="Schwartz R."/>
            <person name="Segarra C."/>
            <person name="Singh R.S."/>
            <person name="Sirot L."/>
            <person name="Sirota M."/>
            <person name="Sisneros N.B."/>
            <person name="Smith C.D."/>
            <person name="Smith T.F."/>
            <person name="Spieth J."/>
            <person name="Stage D.E."/>
            <person name="Stark A."/>
            <person name="Stephan W."/>
            <person name="Strausberg R.L."/>
            <person name="Strempel S."/>
            <person name="Sturgill D."/>
            <person name="Sutton G."/>
            <person name="Sutton G.G."/>
            <person name="Tao W."/>
            <person name="Teichmann S."/>
            <person name="Tobari Y.N."/>
            <person name="Tomimura Y."/>
            <person name="Tsolas J.M."/>
            <person name="Valente V.L."/>
            <person name="Venter E."/>
            <person name="Venter J.C."/>
            <person name="Vicario S."/>
            <person name="Vieira F.G."/>
            <person name="Vilella A.J."/>
            <person name="Villasante A."/>
            <person name="Walenz B."/>
            <person name="Wang J."/>
            <person name="Wasserman M."/>
            <person name="Watts T."/>
            <person name="Wilson D."/>
            <person name="Wilson R.K."/>
            <person name="Wing R.A."/>
            <person name="Wolfner M.F."/>
            <person name="Wong A."/>
            <person name="Wong G.K."/>
            <person name="Wu C.I."/>
            <person name="Wu G."/>
            <person name="Yamamoto D."/>
            <person name="Yang H.P."/>
            <person name="Yang S.P."/>
            <person name="Yorke J.A."/>
            <person name="Yoshida K."/>
            <person name="Zdobnov E."/>
            <person name="Zhang P."/>
            <person name="Zhang Y."/>
            <person name="Zimin A.V."/>
            <person name="Baldwin J."/>
            <person name="Abdouelleil A."/>
            <person name="Abdulkadir J."/>
            <person name="Abebe A."/>
            <person name="Abera B."/>
            <person name="Abreu J."/>
            <person name="Acer S.C."/>
            <person name="Aftuck L."/>
            <person name="Alexander A."/>
            <person name="An P."/>
            <person name="Anderson E."/>
            <person name="Anderson S."/>
            <person name="Arachi H."/>
            <person name="Azer M."/>
            <person name="Bachantsang P."/>
            <person name="Barry A."/>
            <person name="Bayul T."/>
            <person name="Berlin A."/>
            <person name="Bessette D."/>
            <person name="Bloom T."/>
            <person name="Blye J."/>
            <person name="Boguslavskiy L."/>
            <person name="Bonnet C."/>
            <person name="Boukhgalter B."/>
            <person name="Bourzgui I."/>
            <person name="Brown A."/>
            <person name="Cahill P."/>
            <person name="Channer S."/>
            <person name="Cheshatsang Y."/>
            <person name="Chuda L."/>
            <person name="Citroen M."/>
            <person name="Collymore A."/>
            <person name="Cooke P."/>
            <person name="Costello M."/>
            <person name="D'Aco K."/>
            <person name="Daza R."/>
            <person name="De Haan G."/>
            <person name="DeGray S."/>
            <person name="DeMaso C."/>
            <person name="Dhargay N."/>
            <person name="Dooley K."/>
            <person name="Dooley E."/>
            <person name="Doricent M."/>
            <person name="Dorje P."/>
            <person name="Dorjee K."/>
            <person name="Dupes A."/>
            <person name="Elong R."/>
            <person name="Falk J."/>
            <person name="Farina A."/>
            <person name="Faro S."/>
            <person name="Ferguson D."/>
            <person name="Fisher S."/>
            <person name="Foley C.D."/>
            <person name="Franke A."/>
            <person name="Friedrich D."/>
            <person name="Gadbois L."/>
            <person name="Gearin G."/>
            <person name="Gearin C.R."/>
            <person name="Giannoukos G."/>
            <person name="Goode T."/>
            <person name="Graham J."/>
            <person name="Grandbois E."/>
            <person name="Grewal S."/>
            <person name="Gyaltsen K."/>
            <person name="Hafez N."/>
            <person name="Hagos B."/>
            <person name="Hall J."/>
            <person name="Henson C."/>
            <person name="Hollinger A."/>
            <person name="Honan T."/>
            <person name="Huard M.D."/>
            <person name="Hughes L."/>
            <person name="Hurhula B."/>
            <person name="Husby M.E."/>
            <person name="Kamat A."/>
            <person name="Kanga B."/>
            <person name="Kashin S."/>
            <person name="Khazanovich D."/>
            <person name="Kisner P."/>
            <person name="Lance K."/>
            <person name="Lara M."/>
            <person name="Lee W."/>
            <person name="Lennon N."/>
            <person name="Letendre F."/>
            <person name="LeVine R."/>
            <person name="Lipovsky A."/>
            <person name="Liu X."/>
            <person name="Liu J."/>
            <person name="Liu S."/>
            <person name="Lokyitsang T."/>
            <person name="Lokyitsang Y."/>
            <person name="Lubonja R."/>
            <person name="Lui A."/>
            <person name="MacDonald P."/>
            <person name="Magnisalis V."/>
            <person name="Maru K."/>
            <person name="Matthews C."/>
            <person name="McCusker W."/>
            <person name="McDonough S."/>
            <person name="Mehta T."/>
            <person name="Meldrim J."/>
            <person name="Meneus L."/>
            <person name="Mihai O."/>
            <person name="Mihalev A."/>
            <person name="Mihova T."/>
            <person name="Mittelman R."/>
            <person name="Mlenga V."/>
            <person name="Montmayeur A."/>
            <person name="Mulrain L."/>
            <person name="Navidi A."/>
            <person name="Naylor J."/>
            <person name="Negash T."/>
            <person name="Nguyen T."/>
            <person name="Nguyen N."/>
            <person name="Nicol R."/>
            <person name="Norbu C."/>
            <person name="Norbu N."/>
            <person name="Novod N."/>
            <person name="O'Neill B."/>
            <person name="Osman S."/>
            <person name="Markiewicz E."/>
            <person name="Oyono O.L."/>
            <person name="Patti C."/>
            <person name="Phunkhang P."/>
            <person name="Pierre F."/>
            <person name="Priest M."/>
            <person name="Raghuraman S."/>
            <person name="Rege F."/>
            <person name="Reyes R."/>
            <person name="Rise C."/>
            <person name="Rogov P."/>
            <person name="Ross K."/>
            <person name="Ryan E."/>
            <person name="Settipalli S."/>
            <person name="Shea T."/>
            <person name="Sherpa N."/>
            <person name="Shi L."/>
            <person name="Shih D."/>
            <person name="Sparrow T."/>
            <person name="Spaulding J."/>
            <person name="Stalker J."/>
            <person name="Stange-Thomann N."/>
            <person name="Stavropoulos S."/>
            <person name="Stone C."/>
            <person name="Strader C."/>
            <person name="Tesfaye S."/>
            <person name="Thomson T."/>
            <person name="Thoulutsang Y."/>
            <person name="Thoulutsang D."/>
            <person name="Topham K."/>
            <person name="Topping I."/>
            <person name="Tsamla T."/>
            <person name="Vassiliev H."/>
            <person name="Vo A."/>
            <person name="Wangchuk T."/>
            <person name="Wangdi T."/>
            <person name="Weiand M."/>
            <person name="Wilkinson J."/>
            <person name="Wilson A."/>
            <person name="Yadav S."/>
            <person name="Young G."/>
            <person name="Yu Q."/>
            <person name="Zembek L."/>
            <person name="Zhong D."/>
            <person name="Zimmer A."/>
            <person name="Zwirko Z."/>
            <person name="Jaffe D.B."/>
            <person name="Alvarez P."/>
            <person name="Brockman W."/>
            <person name="Butler J."/>
            <person name="Chin C."/>
            <person name="Gnerre S."/>
            <person name="Grabherr M."/>
            <person name="Kleber M."/>
            <person name="Mauceli E."/>
            <person name="MacCallum I."/>
        </authorList>
    </citation>
    <scope>NUCLEOTIDE SEQUENCE [LARGE SCALE GENOMIC DNA]</scope>
    <source>
        <strain evidence="3">Tucson 14030-0811.24</strain>
    </source>
</reference>
<protein>
    <recommendedName>
        <fullName evidence="1">CHK kinase-like domain-containing protein</fullName>
    </recommendedName>
</protein>
<evidence type="ECO:0000259" key="1">
    <source>
        <dbReference type="SMART" id="SM00587"/>
    </source>
</evidence>
<dbReference type="InterPro" id="IPR011009">
    <property type="entry name" value="Kinase-like_dom_sf"/>
</dbReference>
<dbReference type="OrthoDB" id="191037at2759"/>
<evidence type="ECO:0000313" key="3">
    <source>
        <dbReference type="Proteomes" id="UP000007798"/>
    </source>
</evidence>
<dbReference type="InterPro" id="IPR015897">
    <property type="entry name" value="CHK_kinase-like"/>
</dbReference>
<evidence type="ECO:0000313" key="2">
    <source>
        <dbReference type="EMBL" id="EDW81306.2"/>
    </source>
</evidence>
<dbReference type="EMBL" id="CH964232">
    <property type="protein sequence ID" value="EDW81306.2"/>
    <property type="molecule type" value="Genomic_DNA"/>
</dbReference>
<dbReference type="HOGENOM" id="CLU_010718_0_2_1"/>